<evidence type="ECO:0000256" key="1">
    <source>
        <dbReference type="ARBA" id="ARBA00022448"/>
    </source>
</evidence>
<dbReference type="GO" id="GO:0005524">
    <property type="term" value="F:ATP binding"/>
    <property type="evidence" value="ECO:0007669"/>
    <property type="project" value="UniProtKB-KW"/>
</dbReference>
<dbReference type="InterPro" id="IPR017871">
    <property type="entry name" value="ABC_transporter-like_CS"/>
</dbReference>
<dbReference type="InterPro" id="IPR027417">
    <property type="entry name" value="P-loop_NTPase"/>
</dbReference>
<dbReference type="PANTHER" id="PTHR43776">
    <property type="entry name" value="TRANSPORT ATP-BINDING PROTEIN"/>
    <property type="match status" value="1"/>
</dbReference>
<organism evidence="5 6">
    <name type="scientific">Palaeococcus pacificus DY20341</name>
    <dbReference type="NCBI Taxonomy" id="1343739"/>
    <lineage>
        <taxon>Archaea</taxon>
        <taxon>Methanobacteriati</taxon>
        <taxon>Methanobacteriota</taxon>
        <taxon>Thermococci</taxon>
        <taxon>Thermococcales</taxon>
        <taxon>Thermococcaceae</taxon>
        <taxon>Palaeococcus</taxon>
    </lineage>
</organism>
<gene>
    <name evidence="5" type="ORF">PAP_06355</name>
</gene>
<keyword evidence="1" id="KW-0813">Transport</keyword>
<dbReference type="PROSITE" id="PS00211">
    <property type="entry name" value="ABC_TRANSPORTER_1"/>
    <property type="match status" value="1"/>
</dbReference>
<reference evidence="5 6" key="2">
    <citation type="journal article" date="2015" name="Genome Announc.">
        <title>Complete Genome Sequence of Hyperthermophilic Piezophilic Archaeon Palaeococcus pacificus DY20341T, Isolated from Deep-Sea Hydrothermal Sediments.</title>
        <authorList>
            <person name="Zeng X."/>
            <person name="Jebbar M."/>
            <person name="Shao Z."/>
        </authorList>
    </citation>
    <scope>NUCLEOTIDE SEQUENCE [LARGE SCALE GENOMIC DNA]</scope>
    <source>
        <strain evidence="5 6">DY20341</strain>
    </source>
</reference>
<dbReference type="GO" id="GO:0055085">
    <property type="term" value="P:transmembrane transport"/>
    <property type="evidence" value="ECO:0007669"/>
    <property type="project" value="UniProtKB-ARBA"/>
</dbReference>
<dbReference type="InterPro" id="IPR003593">
    <property type="entry name" value="AAA+_ATPase"/>
</dbReference>
<dbReference type="HOGENOM" id="CLU_000604_1_23_2"/>
<proteinExistence type="predicted"/>
<dbReference type="InterPro" id="IPR003439">
    <property type="entry name" value="ABC_transporter-like_ATP-bd"/>
</dbReference>
<dbReference type="Pfam" id="PF08352">
    <property type="entry name" value="oligo_HPY"/>
    <property type="match status" value="1"/>
</dbReference>
<name>A0A075LYL5_9EURY</name>
<dbReference type="STRING" id="1343739.PAP_06355"/>
<keyword evidence="3" id="KW-0067">ATP-binding</keyword>
<dbReference type="GeneID" id="24842391"/>
<dbReference type="Proteomes" id="UP000027981">
    <property type="component" value="Chromosome"/>
</dbReference>
<reference evidence="6" key="1">
    <citation type="submission" date="2013-06" db="EMBL/GenBank/DDBJ databases">
        <title>Complete Genome Sequence of Hyperthermophilic Palaeococcus pacificus DY20341T, Isolated from a Deep-Sea Hydrothermal Sediments.</title>
        <authorList>
            <person name="Zeng X."/>
            <person name="Shao Z."/>
        </authorList>
    </citation>
    <scope>NUCLEOTIDE SEQUENCE [LARGE SCALE GENOMIC DNA]</scope>
    <source>
        <strain evidence="6">DY20341</strain>
    </source>
</reference>
<dbReference type="eggNOG" id="arCOG00184">
    <property type="taxonomic scope" value="Archaea"/>
</dbReference>
<accession>A0A075LYL5</accession>
<dbReference type="SMART" id="SM00382">
    <property type="entry name" value="AAA"/>
    <property type="match status" value="1"/>
</dbReference>
<dbReference type="EMBL" id="CP006019">
    <property type="protein sequence ID" value="AIF69668.1"/>
    <property type="molecule type" value="Genomic_DNA"/>
</dbReference>
<dbReference type="GO" id="GO:0015833">
    <property type="term" value="P:peptide transport"/>
    <property type="evidence" value="ECO:0007669"/>
    <property type="project" value="InterPro"/>
</dbReference>
<evidence type="ECO:0000313" key="6">
    <source>
        <dbReference type="Proteomes" id="UP000027981"/>
    </source>
</evidence>
<keyword evidence="6" id="KW-1185">Reference proteome</keyword>
<dbReference type="InterPro" id="IPR050319">
    <property type="entry name" value="ABC_transp_ATP-bind"/>
</dbReference>
<dbReference type="GO" id="GO:0016887">
    <property type="term" value="F:ATP hydrolysis activity"/>
    <property type="evidence" value="ECO:0007669"/>
    <property type="project" value="InterPro"/>
</dbReference>
<sequence>MNKAILKVENLKKYFPVKRGIIETLRGEPQKFVKAIDGISFEVRKGETLALIGESGCGKTTTGRVVLRLIEPTDGKIIFDGTDITMLNDEELRPYRRRMQMVFQDPYASLSPRMKIGEAIAHPLLIHGLASKEEAKELVLKMLKRVGLTPEDEFYDRYPHHLSGGQRQRVVIARAMILKPEFVVADEAVSMIDVSMRASILQLLESFKEEYNLSMLFITHDIAVAKLIADRIAVMYLGKIVEIGPTDEVLKNPGHPYTLALIQAVPSVVKRKEHRKRIEITGEVPNAVSPPGGCRFHPRCPFADERCRKMEPAYIEYEKGHFVACHHPIRG</sequence>
<dbReference type="PANTHER" id="PTHR43776:SF8">
    <property type="entry name" value="ABC TRANSPORTER, ATP-BINDING PROTEIN"/>
    <property type="match status" value="1"/>
</dbReference>
<dbReference type="KEGG" id="ppac:PAP_06355"/>
<evidence type="ECO:0000259" key="4">
    <source>
        <dbReference type="PROSITE" id="PS50893"/>
    </source>
</evidence>
<dbReference type="FunFam" id="3.40.50.300:FF:000016">
    <property type="entry name" value="Oligopeptide ABC transporter ATP-binding component"/>
    <property type="match status" value="1"/>
</dbReference>
<evidence type="ECO:0000256" key="3">
    <source>
        <dbReference type="ARBA" id="ARBA00022840"/>
    </source>
</evidence>
<dbReference type="Pfam" id="PF00005">
    <property type="entry name" value="ABC_tran"/>
    <property type="match status" value="1"/>
</dbReference>
<feature type="domain" description="ABC transporter" evidence="4">
    <location>
        <begin position="6"/>
        <end position="262"/>
    </location>
</feature>
<dbReference type="Gene3D" id="3.40.50.300">
    <property type="entry name" value="P-loop containing nucleotide triphosphate hydrolases"/>
    <property type="match status" value="1"/>
</dbReference>
<protein>
    <submittedName>
        <fullName evidence="5">Peptide ABC transporter ATPase</fullName>
    </submittedName>
</protein>
<dbReference type="SUPFAM" id="SSF52540">
    <property type="entry name" value="P-loop containing nucleoside triphosphate hydrolases"/>
    <property type="match status" value="1"/>
</dbReference>
<evidence type="ECO:0000313" key="5">
    <source>
        <dbReference type="EMBL" id="AIF69668.1"/>
    </source>
</evidence>
<evidence type="ECO:0000256" key="2">
    <source>
        <dbReference type="ARBA" id="ARBA00022741"/>
    </source>
</evidence>
<dbReference type="RefSeq" id="WP_048165204.1">
    <property type="nucleotide sequence ID" value="NZ_CP006019.1"/>
</dbReference>
<dbReference type="CDD" id="cd03257">
    <property type="entry name" value="ABC_NikE_OppD_transporters"/>
    <property type="match status" value="1"/>
</dbReference>
<dbReference type="OrthoDB" id="18209at2157"/>
<dbReference type="PROSITE" id="PS50893">
    <property type="entry name" value="ABC_TRANSPORTER_2"/>
    <property type="match status" value="1"/>
</dbReference>
<dbReference type="InterPro" id="IPR013563">
    <property type="entry name" value="Oligopep_ABC_C"/>
</dbReference>
<keyword evidence="2" id="KW-0547">Nucleotide-binding</keyword>
<dbReference type="AlphaFoldDB" id="A0A075LYL5"/>
<dbReference type="NCBIfam" id="TIGR01727">
    <property type="entry name" value="oligo_HPY"/>
    <property type="match status" value="1"/>
</dbReference>